<gene>
    <name evidence="3" type="ORF">ACAOBT_LOCUS8160</name>
</gene>
<reference evidence="3" key="1">
    <citation type="submission" date="2022-03" db="EMBL/GenBank/DDBJ databases">
        <authorList>
            <person name="Sayadi A."/>
        </authorList>
    </citation>
    <scope>NUCLEOTIDE SEQUENCE</scope>
</reference>
<feature type="signal peptide" evidence="2">
    <location>
        <begin position="1"/>
        <end position="19"/>
    </location>
</feature>
<keyword evidence="4" id="KW-1185">Reference proteome</keyword>
<comment type="caution">
    <text evidence="3">The sequence shown here is derived from an EMBL/GenBank/DDBJ whole genome shotgun (WGS) entry which is preliminary data.</text>
</comment>
<feature type="chain" id="PRO_5040226251" evidence="2">
    <location>
        <begin position="20"/>
        <end position="79"/>
    </location>
</feature>
<evidence type="ECO:0000256" key="1">
    <source>
        <dbReference type="SAM" id="MobiDB-lite"/>
    </source>
</evidence>
<organism evidence="3 4">
    <name type="scientific">Acanthoscelides obtectus</name>
    <name type="common">Bean weevil</name>
    <name type="synonym">Bruchus obtectus</name>
    <dbReference type="NCBI Taxonomy" id="200917"/>
    <lineage>
        <taxon>Eukaryota</taxon>
        <taxon>Metazoa</taxon>
        <taxon>Ecdysozoa</taxon>
        <taxon>Arthropoda</taxon>
        <taxon>Hexapoda</taxon>
        <taxon>Insecta</taxon>
        <taxon>Pterygota</taxon>
        <taxon>Neoptera</taxon>
        <taxon>Endopterygota</taxon>
        <taxon>Coleoptera</taxon>
        <taxon>Polyphaga</taxon>
        <taxon>Cucujiformia</taxon>
        <taxon>Chrysomeloidea</taxon>
        <taxon>Chrysomelidae</taxon>
        <taxon>Bruchinae</taxon>
        <taxon>Bruchini</taxon>
        <taxon>Acanthoscelides</taxon>
    </lineage>
</organism>
<feature type="compositionally biased region" description="Pro residues" evidence="1">
    <location>
        <begin position="69"/>
        <end position="79"/>
    </location>
</feature>
<dbReference type="OrthoDB" id="8818336at2759"/>
<dbReference type="Proteomes" id="UP001152888">
    <property type="component" value="Unassembled WGS sequence"/>
</dbReference>
<accession>A0A9P0P301</accession>
<sequence>MKWVYFSIVSMVLVGMIVADGELWQEDDHEVLIRNQRGTKNKGNVNVATRMAMSKPADKTSVATGSPVEWPPSPSLFEI</sequence>
<name>A0A9P0P301_ACAOB</name>
<evidence type="ECO:0000313" key="4">
    <source>
        <dbReference type="Proteomes" id="UP001152888"/>
    </source>
</evidence>
<proteinExistence type="predicted"/>
<dbReference type="EMBL" id="CAKOFQ010006758">
    <property type="protein sequence ID" value="CAH1968973.1"/>
    <property type="molecule type" value="Genomic_DNA"/>
</dbReference>
<dbReference type="AlphaFoldDB" id="A0A9P0P301"/>
<keyword evidence="2" id="KW-0732">Signal</keyword>
<evidence type="ECO:0000313" key="3">
    <source>
        <dbReference type="EMBL" id="CAH1968973.1"/>
    </source>
</evidence>
<protein>
    <submittedName>
        <fullName evidence="3">Uncharacterized protein</fullName>
    </submittedName>
</protein>
<evidence type="ECO:0000256" key="2">
    <source>
        <dbReference type="SAM" id="SignalP"/>
    </source>
</evidence>
<feature type="region of interest" description="Disordered" evidence="1">
    <location>
        <begin position="56"/>
        <end position="79"/>
    </location>
</feature>